<dbReference type="CDD" id="cd14014">
    <property type="entry name" value="STKc_PknB_like"/>
    <property type="match status" value="1"/>
</dbReference>
<reference evidence="12 13" key="1">
    <citation type="submission" date="2016-06" db="EMBL/GenBank/DDBJ databases">
        <authorList>
            <person name="Kjaerup R.B."/>
            <person name="Dalgaard T.S."/>
            <person name="Juul-Madsen H.R."/>
        </authorList>
    </citation>
    <scope>NUCLEOTIDE SEQUENCE [LARGE SCALE GENOMIC DNA]</scope>
    <source>
        <strain evidence="12 13">1199456.5</strain>
    </source>
</reference>
<feature type="transmembrane region" description="Helical" evidence="10">
    <location>
        <begin position="339"/>
        <end position="360"/>
    </location>
</feature>
<feature type="domain" description="Protein kinase" evidence="11">
    <location>
        <begin position="25"/>
        <end position="288"/>
    </location>
</feature>
<dbReference type="EC" id="2.7.11.1" evidence="1"/>
<keyword evidence="10" id="KW-1133">Transmembrane helix</keyword>
<keyword evidence="5" id="KW-0418">Kinase</keyword>
<evidence type="ECO:0000256" key="9">
    <source>
        <dbReference type="SAM" id="MobiDB-lite"/>
    </source>
</evidence>
<evidence type="ECO:0000256" key="10">
    <source>
        <dbReference type="SAM" id="Phobius"/>
    </source>
</evidence>
<dbReference type="GO" id="GO:0080090">
    <property type="term" value="P:regulation of primary metabolic process"/>
    <property type="evidence" value="ECO:0007669"/>
    <property type="project" value="UniProtKB-ARBA"/>
</dbReference>
<proteinExistence type="predicted"/>
<comment type="catalytic activity">
    <reaction evidence="7">
        <text>L-threonyl-[protein] + ATP = O-phospho-L-threonyl-[protein] + ADP + H(+)</text>
        <dbReference type="Rhea" id="RHEA:46608"/>
        <dbReference type="Rhea" id="RHEA-COMP:11060"/>
        <dbReference type="Rhea" id="RHEA-COMP:11605"/>
        <dbReference type="ChEBI" id="CHEBI:15378"/>
        <dbReference type="ChEBI" id="CHEBI:30013"/>
        <dbReference type="ChEBI" id="CHEBI:30616"/>
        <dbReference type="ChEBI" id="CHEBI:61977"/>
        <dbReference type="ChEBI" id="CHEBI:456216"/>
        <dbReference type="EC" id="2.7.11.1"/>
    </reaction>
</comment>
<keyword evidence="10" id="KW-0812">Transmembrane</keyword>
<dbReference type="EMBL" id="LZSF01000195">
    <property type="protein sequence ID" value="OBA84735.1"/>
    <property type="molecule type" value="Genomic_DNA"/>
</dbReference>
<dbReference type="Gene3D" id="3.30.200.20">
    <property type="entry name" value="Phosphorylase Kinase, domain 1"/>
    <property type="match status" value="1"/>
</dbReference>
<dbReference type="Gene3D" id="1.10.510.10">
    <property type="entry name" value="Transferase(Phosphotransferase) domain 1"/>
    <property type="match status" value="1"/>
</dbReference>
<name>A0A1A0MH33_MYCMU</name>
<evidence type="ECO:0000256" key="4">
    <source>
        <dbReference type="ARBA" id="ARBA00022741"/>
    </source>
</evidence>
<accession>A0A1A0MH33</accession>
<dbReference type="GO" id="GO:0005524">
    <property type="term" value="F:ATP binding"/>
    <property type="evidence" value="ECO:0007669"/>
    <property type="project" value="UniProtKB-KW"/>
</dbReference>
<feature type="compositionally biased region" description="Low complexity" evidence="9">
    <location>
        <begin position="368"/>
        <end position="400"/>
    </location>
</feature>
<evidence type="ECO:0000256" key="2">
    <source>
        <dbReference type="ARBA" id="ARBA00022527"/>
    </source>
</evidence>
<dbReference type="InterPro" id="IPR008271">
    <property type="entry name" value="Ser/Thr_kinase_AS"/>
</dbReference>
<dbReference type="PROSITE" id="PS50011">
    <property type="entry name" value="PROTEIN_KINASE_DOM"/>
    <property type="match status" value="1"/>
</dbReference>
<evidence type="ECO:0000256" key="1">
    <source>
        <dbReference type="ARBA" id="ARBA00012513"/>
    </source>
</evidence>
<dbReference type="SUPFAM" id="SSF56112">
    <property type="entry name" value="Protein kinase-like (PK-like)"/>
    <property type="match status" value="1"/>
</dbReference>
<keyword evidence="10" id="KW-0472">Membrane</keyword>
<gene>
    <name evidence="12" type="ORF">A5642_25715</name>
</gene>
<keyword evidence="6" id="KW-0067">ATP-binding</keyword>
<evidence type="ECO:0000256" key="3">
    <source>
        <dbReference type="ARBA" id="ARBA00022679"/>
    </source>
</evidence>
<dbReference type="PANTHER" id="PTHR43289:SF6">
    <property type="entry name" value="SERINE_THREONINE-PROTEIN KINASE NEKL-3"/>
    <property type="match status" value="1"/>
</dbReference>
<sequence length="517" mass="54063">MAALSRSGRYDPTMSLPDGSVFAGFTVVRKLGAGGMGEVYLVQHPRLPRTDALKVLPASLSADAEYRRRFEREADAAATLWHQHIVGVHDRGEYDGRLWISMDYVDGSDAGNVLRTQCPGGMPRDQVLAIVSAIADALDHAHSRGLLHRDVKPANILLGSGGPGRGRVLLADFGIARRVDDFDALTSTNMTLGTPNYAAPEQLLGEKLDGRSDQYALAATAFQLLTGRPPGGDSTPVVLISQRVSGVVPRLAELRPDLADLDPVMAIAMARRPADRFASCSDFAAALARGAAATLPPVAAAPAVPGAPTQRSAPPVVPMGLVRQPDPPTAARSGMSPTAWALTGVGVLLVVALVFVGVVLMRGRDGRSGPTTSAEATTTAPETTGVTVTSVESTEPETSTSLVPTTARMVLPDADTHGFTTYNGAARCTGADEAAMILRTAQSAVVICRSGVGVLYYLGYRLSDDATIRLGTVNESGDGFVAFNDPDSAEYHVSSSGLEIVQNGKTLASEPAVESAR</sequence>
<dbReference type="AlphaFoldDB" id="A0A1A0MH33"/>
<dbReference type="Proteomes" id="UP000093962">
    <property type="component" value="Unassembled WGS sequence"/>
</dbReference>
<dbReference type="InterPro" id="IPR000719">
    <property type="entry name" value="Prot_kinase_dom"/>
</dbReference>
<keyword evidence="2" id="KW-0723">Serine/threonine-protein kinase</keyword>
<dbReference type="FunFam" id="3.30.200.20:FF:000035">
    <property type="entry name" value="Serine/threonine protein kinase Stk1"/>
    <property type="match status" value="1"/>
</dbReference>
<evidence type="ECO:0000256" key="5">
    <source>
        <dbReference type="ARBA" id="ARBA00022777"/>
    </source>
</evidence>
<comment type="catalytic activity">
    <reaction evidence="8">
        <text>L-seryl-[protein] + ATP = O-phospho-L-seryl-[protein] + ADP + H(+)</text>
        <dbReference type="Rhea" id="RHEA:17989"/>
        <dbReference type="Rhea" id="RHEA-COMP:9863"/>
        <dbReference type="Rhea" id="RHEA-COMP:11604"/>
        <dbReference type="ChEBI" id="CHEBI:15378"/>
        <dbReference type="ChEBI" id="CHEBI:29999"/>
        <dbReference type="ChEBI" id="CHEBI:30616"/>
        <dbReference type="ChEBI" id="CHEBI:83421"/>
        <dbReference type="ChEBI" id="CHEBI:456216"/>
        <dbReference type="EC" id="2.7.11.1"/>
    </reaction>
</comment>
<dbReference type="PANTHER" id="PTHR43289">
    <property type="entry name" value="MITOGEN-ACTIVATED PROTEIN KINASE KINASE KINASE 20-RELATED"/>
    <property type="match status" value="1"/>
</dbReference>
<dbReference type="InterPro" id="IPR011009">
    <property type="entry name" value="Kinase-like_dom_sf"/>
</dbReference>
<evidence type="ECO:0000259" key="11">
    <source>
        <dbReference type="PROSITE" id="PS50011"/>
    </source>
</evidence>
<feature type="region of interest" description="Disordered" evidence="9">
    <location>
        <begin position="366"/>
        <end position="400"/>
    </location>
</feature>
<dbReference type="PROSITE" id="PS00108">
    <property type="entry name" value="PROTEIN_KINASE_ST"/>
    <property type="match status" value="1"/>
</dbReference>
<evidence type="ECO:0000256" key="7">
    <source>
        <dbReference type="ARBA" id="ARBA00047899"/>
    </source>
</evidence>
<evidence type="ECO:0000256" key="6">
    <source>
        <dbReference type="ARBA" id="ARBA00022840"/>
    </source>
</evidence>
<keyword evidence="3" id="KW-0808">Transferase</keyword>
<comment type="caution">
    <text evidence="12">The sequence shown here is derived from an EMBL/GenBank/DDBJ whole genome shotgun (WGS) entry which is preliminary data.</text>
</comment>
<organism evidence="12 13">
    <name type="scientific">Mycolicibacterium mucogenicum</name>
    <name type="common">Mycobacterium mucogenicum</name>
    <dbReference type="NCBI Taxonomy" id="56689"/>
    <lineage>
        <taxon>Bacteria</taxon>
        <taxon>Bacillati</taxon>
        <taxon>Actinomycetota</taxon>
        <taxon>Actinomycetes</taxon>
        <taxon>Mycobacteriales</taxon>
        <taxon>Mycobacteriaceae</taxon>
        <taxon>Mycolicibacterium</taxon>
    </lineage>
</organism>
<keyword evidence="4" id="KW-0547">Nucleotide-binding</keyword>
<dbReference type="Pfam" id="PF00069">
    <property type="entry name" value="Pkinase"/>
    <property type="match status" value="1"/>
</dbReference>
<evidence type="ECO:0000256" key="8">
    <source>
        <dbReference type="ARBA" id="ARBA00048679"/>
    </source>
</evidence>
<protein>
    <recommendedName>
        <fullName evidence="1">non-specific serine/threonine protein kinase</fullName>
        <ecNumber evidence="1">2.7.11.1</ecNumber>
    </recommendedName>
</protein>
<dbReference type="GO" id="GO:0004674">
    <property type="term" value="F:protein serine/threonine kinase activity"/>
    <property type="evidence" value="ECO:0007669"/>
    <property type="project" value="UniProtKB-KW"/>
</dbReference>
<evidence type="ECO:0000313" key="12">
    <source>
        <dbReference type="EMBL" id="OBA84735.1"/>
    </source>
</evidence>
<evidence type="ECO:0000313" key="13">
    <source>
        <dbReference type="Proteomes" id="UP000093962"/>
    </source>
</evidence>
<dbReference type="SMART" id="SM00220">
    <property type="entry name" value="S_TKc"/>
    <property type="match status" value="1"/>
</dbReference>